<dbReference type="GO" id="GO:0005737">
    <property type="term" value="C:cytoplasm"/>
    <property type="evidence" value="ECO:0007669"/>
    <property type="project" value="TreeGrafter"/>
</dbReference>
<dbReference type="SUPFAM" id="SSF56300">
    <property type="entry name" value="Metallo-dependent phosphatases"/>
    <property type="match status" value="1"/>
</dbReference>
<protein>
    <submittedName>
        <fullName evidence="2">Metallophosphoesterase</fullName>
    </submittedName>
</protein>
<dbReference type="InterPro" id="IPR029052">
    <property type="entry name" value="Metallo-depent_PP-like"/>
</dbReference>
<dbReference type="EMBL" id="DVOE01000079">
    <property type="protein sequence ID" value="HIU99228.1"/>
    <property type="molecule type" value="Genomic_DNA"/>
</dbReference>
<dbReference type="InterPro" id="IPR004843">
    <property type="entry name" value="Calcineurin-like_PHP"/>
</dbReference>
<dbReference type="GO" id="GO:0016788">
    <property type="term" value="F:hydrolase activity, acting on ester bonds"/>
    <property type="evidence" value="ECO:0007669"/>
    <property type="project" value="TreeGrafter"/>
</dbReference>
<accession>A0A9D1SWK0</accession>
<sequence length="342" mass="38325">MKAEFARGGDRTEIKMAEGRPFRVLQLTDLHVGGGLLSRKKDRLALDAVRKIVRAAKADLVVITGDMVYPMFMFSGTSNNLKATKKVSAVMEELGVPWTCVFGNHDEEPIAFYKKDRLADWYESCPNCFFAKGEPELTGVGNHYMVLENAGGEPVMLLMMIDSNSYEGKGFFSGFDVIHDDQLDWYERVVKRESPEGKTLPSLAFFHIPPAEFKEGWEKCYRGDPAATYHLGFVGEKDNYFGHAKKKKGNFVERMERLGSCKGFFVGHDHLNTLSITYRGMRMTYGMSIDYLAYVSWLGQIPTAKCRTQRGGTVIDINADGTFEVSLLPLTDVEAAENAAKN</sequence>
<evidence type="ECO:0000313" key="3">
    <source>
        <dbReference type="Proteomes" id="UP000886857"/>
    </source>
</evidence>
<dbReference type="PANTHER" id="PTHR32440">
    <property type="entry name" value="PHOSPHATASE DCR2-RELATED-RELATED"/>
    <property type="match status" value="1"/>
</dbReference>
<proteinExistence type="predicted"/>
<reference evidence="2" key="1">
    <citation type="submission" date="2020-10" db="EMBL/GenBank/DDBJ databases">
        <authorList>
            <person name="Gilroy R."/>
        </authorList>
    </citation>
    <scope>NUCLEOTIDE SEQUENCE</scope>
    <source>
        <strain evidence="2">10406</strain>
    </source>
</reference>
<organism evidence="2 3">
    <name type="scientific">Candidatus Limadaptatus stercoripullorum</name>
    <dbReference type="NCBI Taxonomy" id="2840846"/>
    <lineage>
        <taxon>Bacteria</taxon>
        <taxon>Bacillati</taxon>
        <taxon>Bacillota</taxon>
        <taxon>Clostridia</taxon>
        <taxon>Eubacteriales</taxon>
        <taxon>Candidatus Limadaptatus</taxon>
    </lineage>
</organism>
<comment type="caution">
    <text evidence="2">The sequence shown here is derived from an EMBL/GenBank/DDBJ whole genome shotgun (WGS) entry which is preliminary data.</text>
</comment>
<dbReference type="AlphaFoldDB" id="A0A9D1SWK0"/>
<reference evidence="2" key="2">
    <citation type="journal article" date="2021" name="PeerJ">
        <title>Extensive microbial diversity within the chicken gut microbiome revealed by metagenomics and culture.</title>
        <authorList>
            <person name="Gilroy R."/>
            <person name="Ravi A."/>
            <person name="Getino M."/>
            <person name="Pursley I."/>
            <person name="Horton D.L."/>
            <person name="Alikhan N.F."/>
            <person name="Baker D."/>
            <person name="Gharbi K."/>
            <person name="Hall N."/>
            <person name="Watson M."/>
            <person name="Adriaenssens E.M."/>
            <person name="Foster-Nyarko E."/>
            <person name="Jarju S."/>
            <person name="Secka A."/>
            <person name="Antonio M."/>
            <person name="Oren A."/>
            <person name="Chaudhuri R.R."/>
            <person name="La Ragione R."/>
            <person name="Hildebrand F."/>
            <person name="Pallen M.J."/>
        </authorList>
    </citation>
    <scope>NUCLEOTIDE SEQUENCE</scope>
    <source>
        <strain evidence="2">10406</strain>
    </source>
</reference>
<dbReference type="PANTHER" id="PTHR32440:SF0">
    <property type="entry name" value="PHOSPHATASE DCR2-RELATED"/>
    <property type="match status" value="1"/>
</dbReference>
<evidence type="ECO:0000313" key="2">
    <source>
        <dbReference type="EMBL" id="HIU99228.1"/>
    </source>
</evidence>
<gene>
    <name evidence="2" type="ORF">IAC73_05245</name>
</gene>
<dbReference type="Proteomes" id="UP000886857">
    <property type="component" value="Unassembled WGS sequence"/>
</dbReference>
<dbReference type="Pfam" id="PF00149">
    <property type="entry name" value="Metallophos"/>
    <property type="match status" value="1"/>
</dbReference>
<evidence type="ECO:0000259" key="1">
    <source>
        <dbReference type="Pfam" id="PF00149"/>
    </source>
</evidence>
<feature type="domain" description="Calcineurin-like phosphoesterase" evidence="1">
    <location>
        <begin position="22"/>
        <end position="228"/>
    </location>
</feature>
<dbReference type="Gene3D" id="3.60.21.10">
    <property type="match status" value="1"/>
</dbReference>
<name>A0A9D1SWK0_9FIRM</name>